<organism evidence="2 3">
    <name type="scientific">Flavobacterium suaedae</name>
    <dbReference type="NCBI Taxonomy" id="1767027"/>
    <lineage>
        <taxon>Bacteria</taxon>
        <taxon>Pseudomonadati</taxon>
        <taxon>Bacteroidota</taxon>
        <taxon>Flavobacteriia</taxon>
        <taxon>Flavobacteriales</taxon>
        <taxon>Flavobacteriaceae</taxon>
        <taxon>Flavobacterium</taxon>
    </lineage>
</organism>
<dbReference type="RefSeq" id="WP_188620594.1">
    <property type="nucleotide sequence ID" value="NZ_BMJE01000003.1"/>
</dbReference>
<gene>
    <name evidence="2" type="ORF">GCM10007424_14550</name>
</gene>
<feature type="transmembrane region" description="Helical" evidence="1">
    <location>
        <begin position="86"/>
        <end position="104"/>
    </location>
</feature>
<accession>A0ABQ1JSH7</accession>
<comment type="caution">
    <text evidence="2">The sequence shown here is derived from an EMBL/GenBank/DDBJ whole genome shotgun (WGS) entry which is preliminary data.</text>
</comment>
<feature type="transmembrane region" description="Helical" evidence="1">
    <location>
        <begin position="53"/>
        <end position="74"/>
    </location>
</feature>
<protein>
    <submittedName>
        <fullName evidence="2">Uncharacterized protein</fullName>
    </submittedName>
</protein>
<keyword evidence="1" id="KW-0472">Membrane</keyword>
<dbReference type="EMBL" id="BMJE01000003">
    <property type="protein sequence ID" value="GGB75698.1"/>
    <property type="molecule type" value="Genomic_DNA"/>
</dbReference>
<keyword evidence="1" id="KW-1133">Transmembrane helix</keyword>
<name>A0ABQ1JSH7_9FLAO</name>
<reference evidence="3" key="1">
    <citation type="journal article" date="2019" name="Int. J. Syst. Evol. Microbiol.">
        <title>The Global Catalogue of Microorganisms (GCM) 10K type strain sequencing project: providing services to taxonomists for standard genome sequencing and annotation.</title>
        <authorList>
            <consortium name="The Broad Institute Genomics Platform"/>
            <consortium name="The Broad Institute Genome Sequencing Center for Infectious Disease"/>
            <person name="Wu L."/>
            <person name="Ma J."/>
        </authorList>
    </citation>
    <scope>NUCLEOTIDE SEQUENCE [LARGE SCALE GENOMIC DNA]</scope>
    <source>
        <strain evidence="3">CGMCC 1.15461</strain>
    </source>
</reference>
<keyword evidence="3" id="KW-1185">Reference proteome</keyword>
<evidence type="ECO:0000313" key="3">
    <source>
        <dbReference type="Proteomes" id="UP000615760"/>
    </source>
</evidence>
<keyword evidence="1" id="KW-0812">Transmembrane</keyword>
<sequence length="126" mass="14404">MKHLRNLPELFFVGVLSVKLFKNLFQTGGVDYIALLIIWLLLLQFVYKSRWLGIVYGNLLAAFSIYSIGALFYSYPFADITGGKEVLYMAANLLLYGLSVFMSGKMLYNYYTAEENCAENEFTISF</sequence>
<evidence type="ECO:0000313" key="2">
    <source>
        <dbReference type="EMBL" id="GGB75698.1"/>
    </source>
</evidence>
<evidence type="ECO:0000256" key="1">
    <source>
        <dbReference type="SAM" id="Phobius"/>
    </source>
</evidence>
<feature type="transmembrane region" description="Helical" evidence="1">
    <location>
        <begin position="29"/>
        <end position="47"/>
    </location>
</feature>
<dbReference type="Proteomes" id="UP000615760">
    <property type="component" value="Unassembled WGS sequence"/>
</dbReference>
<proteinExistence type="predicted"/>